<dbReference type="Pfam" id="PF10604">
    <property type="entry name" value="Polyketide_cyc2"/>
    <property type="match status" value="1"/>
</dbReference>
<gene>
    <name evidence="1" type="ORF">FBR43_00985</name>
</gene>
<evidence type="ECO:0000313" key="1">
    <source>
        <dbReference type="EMBL" id="TKD52953.1"/>
    </source>
</evidence>
<dbReference type="Gene3D" id="3.30.530.20">
    <property type="match status" value="1"/>
</dbReference>
<dbReference type="Proteomes" id="UP000309138">
    <property type="component" value="Unassembled WGS sequence"/>
</dbReference>
<protein>
    <submittedName>
        <fullName evidence="1">ATPase</fullName>
    </submittedName>
</protein>
<comment type="caution">
    <text evidence="1">The sequence shown here is derived from an EMBL/GenBank/DDBJ whole genome shotgun (WGS) entry which is preliminary data.</text>
</comment>
<dbReference type="OrthoDB" id="5735475at2"/>
<sequence>MIARGAGLTCRVRALLLRAGEGAMRTILMAAAMSIGAPAAAEVTSAALSSFVIDAAITVDAPPARVWDSFRAPASWWDAEHSYSGDAANLYMDAQATGCFCERIPDGKGSIEHAHIVYVAPGRMVRMTGGLGPLQAEAVAATLTFRFDAEGEGATKVTMRYVVGGHMQAGGETMAPLVDNVLLHQLARLKAAAERAAPGS</sequence>
<dbReference type="InterPro" id="IPR023393">
    <property type="entry name" value="START-like_dom_sf"/>
</dbReference>
<proteinExistence type="predicted"/>
<evidence type="ECO:0000313" key="2">
    <source>
        <dbReference type="Proteomes" id="UP000309138"/>
    </source>
</evidence>
<name>A0A4U1L8V7_9SPHN</name>
<reference evidence="1 2" key="1">
    <citation type="submission" date="2019-04" db="EMBL/GenBank/DDBJ databases">
        <authorList>
            <person name="Yang Y."/>
            <person name="Wei D."/>
        </authorList>
    </citation>
    <scope>NUCLEOTIDE SEQUENCE [LARGE SCALE GENOMIC DNA]</scope>
    <source>
        <strain evidence="1 2">L-1-4w-11</strain>
    </source>
</reference>
<organism evidence="1 2">
    <name type="scientific">Sphingomonas baiyangensis</name>
    <dbReference type="NCBI Taxonomy" id="2572576"/>
    <lineage>
        <taxon>Bacteria</taxon>
        <taxon>Pseudomonadati</taxon>
        <taxon>Pseudomonadota</taxon>
        <taxon>Alphaproteobacteria</taxon>
        <taxon>Sphingomonadales</taxon>
        <taxon>Sphingomonadaceae</taxon>
        <taxon>Sphingomonas</taxon>
    </lineage>
</organism>
<dbReference type="InterPro" id="IPR019587">
    <property type="entry name" value="Polyketide_cyclase/dehydratase"/>
</dbReference>
<accession>A0A4U1L8V7</accession>
<dbReference type="AlphaFoldDB" id="A0A4U1L8V7"/>
<dbReference type="EMBL" id="SWKR01000001">
    <property type="protein sequence ID" value="TKD52953.1"/>
    <property type="molecule type" value="Genomic_DNA"/>
</dbReference>
<keyword evidence="2" id="KW-1185">Reference proteome</keyword>
<dbReference type="SUPFAM" id="SSF55961">
    <property type="entry name" value="Bet v1-like"/>
    <property type="match status" value="1"/>
</dbReference>